<comment type="subunit">
    <text evidence="10">PP1 comprises a catalytic subunit, PPP1CA, PPP1CB or PPP1CC, and one or several targeting or regulatory subunits. PPP1R12B mediates binding to myosin. Isoform 3 and isoform 4 bind PPP1R12A, but not isoform 1 of PPP1R12B itself. Binds IL16.</text>
</comment>
<feature type="compositionally biased region" description="Low complexity" evidence="14">
    <location>
        <begin position="574"/>
        <end position="586"/>
    </location>
</feature>
<evidence type="ECO:0000256" key="6">
    <source>
        <dbReference type="ARBA" id="ARBA00023043"/>
    </source>
</evidence>
<feature type="domain" description="cGMP-dependent protein kinase interacting" evidence="15">
    <location>
        <begin position="961"/>
        <end position="1053"/>
    </location>
</feature>
<dbReference type="PANTHER" id="PTHR24179:SF21">
    <property type="entry name" value="MYOSIN BINDING SUBUNIT, ISOFORM O"/>
    <property type="match status" value="1"/>
</dbReference>
<feature type="compositionally biased region" description="Polar residues" evidence="14">
    <location>
        <begin position="872"/>
        <end position="919"/>
    </location>
</feature>
<keyword evidence="17" id="KW-1185">Reference proteome</keyword>
<keyword evidence="4" id="KW-0597">Phosphoprotein</keyword>
<feature type="repeat" description="ANK" evidence="13">
    <location>
        <begin position="245"/>
        <end position="277"/>
    </location>
</feature>
<evidence type="ECO:0000256" key="9">
    <source>
        <dbReference type="ARBA" id="ARBA00059024"/>
    </source>
</evidence>
<feature type="repeat" description="ANK" evidence="13">
    <location>
        <begin position="119"/>
        <end position="151"/>
    </location>
</feature>
<dbReference type="OrthoDB" id="19014at2759"/>
<dbReference type="SUPFAM" id="SSF48403">
    <property type="entry name" value="Ankyrin repeat"/>
    <property type="match status" value="1"/>
</dbReference>
<evidence type="ECO:0000256" key="14">
    <source>
        <dbReference type="SAM" id="MobiDB-lite"/>
    </source>
</evidence>
<evidence type="ECO:0000256" key="4">
    <source>
        <dbReference type="ARBA" id="ARBA00022553"/>
    </source>
</evidence>
<keyword evidence="2" id="KW-0217">Developmental protein</keyword>
<evidence type="ECO:0000256" key="2">
    <source>
        <dbReference type="ARBA" id="ARBA00022473"/>
    </source>
</evidence>
<dbReference type="PANTHER" id="PTHR24179">
    <property type="entry name" value="PROTEIN PHOSPHATASE 1 REGULATORY SUBUNIT 12"/>
    <property type="match status" value="1"/>
</dbReference>
<dbReference type="FunFam" id="1.25.40.20:FF:000007">
    <property type="entry name" value="Phosphatase 1 regulatory subunit 12A"/>
    <property type="match status" value="1"/>
</dbReference>
<organism evidence="16 17">
    <name type="scientific">Hypsibius exemplaris</name>
    <name type="common">Freshwater tardigrade</name>
    <dbReference type="NCBI Taxonomy" id="2072580"/>
    <lineage>
        <taxon>Eukaryota</taxon>
        <taxon>Metazoa</taxon>
        <taxon>Ecdysozoa</taxon>
        <taxon>Tardigrada</taxon>
        <taxon>Eutardigrada</taxon>
        <taxon>Parachela</taxon>
        <taxon>Hypsibioidea</taxon>
        <taxon>Hypsibiidae</taxon>
        <taxon>Hypsibius</taxon>
    </lineage>
</organism>
<keyword evidence="3" id="KW-0963">Cytoplasm</keyword>
<feature type="compositionally biased region" description="Polar residues" evidence="14">
    <location>
        <begin position="546"/>
        <end position="558"/>
    </location>
</feature>
<dbReference type="AlphaFoldDB" id="A0A1W0WBQ6"/>
<dbReference type="GO" id="GO:0004857">
    <property type="term" value="F:enzyme inhibitor activity"/>
    <property type="evidence" value="ECO:0007669"/>
    <property type="project" value="TreeGrafter"/>
</dbReference>
<feature type="region of interest" description="Disordered" evidence="14">
    <location>
        <begin position="475"/>
        <end position="1014"/>
    </location>
</feature>
<dbReference type="PROSITE" id="PS50088">
    <property type="entry name" value="ANK_REPEAT"/>
    <property type="match status" value="4"/>
</dbReference>
<feature type="compositionally biased region" description="Low complexity" evidence="14">
    <location>
        <begin position="648"/>
        <end position="665"/>
    </location>
</feature>
<dbReference type="SMART" id="SM00248">
    <property type="entry name" value="ANK"/>
    <property type="match status" value="5"/>
</dbReference>
<keyword evidence="5" id="KW-0677">Repeat</keyword>
<evidence type="ECO:0000313" key="16">
    <source>
        <dbReference type="EMBL" id="OQV12608.1"/>
    </source>
</evidence>
<keyword evidence="6 13" id="KW-0040">ANK repeat</keyword>
<feature type="compositionally biased region" description="Polar residues" evidence="14">
    <location>
        <begin position="774"/>
        <end position="792"/>
    </location>
</feature>
<dbReference type="InterPro" id="IPR002110">
    <property type="entry name" value="Ankyrin_rpt"/>
</dbReference>
<feature type="repeat" description="ANK" evidence="13">
    <location>
        <begin position="212"/>
        <end position="244"/>
    </location>
</feature>
<feature type="compositionally biased region" description="Basic and acidic residues" evidence="14">
    <location>
        <begin position="587"/>
        <end position="600"/>
    </location>
</feature>
<evidence type="ECO:0000259" key="15">
    <source>
        <dbReference type="Pfam" id="PF15898"/>
    </source>
</evidence>
<dbReference type="Gene3D" id="6.10.250.1820">
    <property type="match status" value="1"/>
</dbReference>
<dbReference type="Proteomes" id="UP000192578">
    <property type="component" value="Unassembled WGS sequence"/>
</dbReference>
<comment type="subcellular location">
    <subcellularLocation>
        <location evidence="1">Cytoplasm</location>
        <location evidence="1">Cytoskeleton</location>
    </subcellularLocation>
</comment>
<comment type="function">
    <text evidence="9">Regulates myosin phosphatase activity. Augments Ca(2+) sensitivity of the contractile apparatus.</text>
</comment>
<dbReference type="CDD" id="cd21930">
    <property type="entry name" value="IPD_PPP1R12"/>
    <property type="match status" value="1"/>
</dbReference>
<comment type="similarity">
    <text evidence="8">Belongs to the NRARP family.</text>
</comment>
<protein>
    <recommendedName>
        <fullName evidence="11">Protein phosphatase 1 regulatory subunit 12B</fullName>
    </recommendedName>
    <alternativeName>
        <fullName evidence="12">Myosin phosphatase-targeting subunit 2</fullName>
    </alternativeName>
</protein>
<evidence type="ECO:0000256" key="13">
    <source>
        <dbReference type="PROSITE-ProRule" id="PRU00023"/>
    </source>
</evidence>
<name>A0A1W0WBQ6_HYPEX</name>
<dbReference type="Gene3D" id="1.25.40.20">
    <property type="entry name" value="Ankyrin repeat-containing domain"/>
    <property type="match status" value="2"/>
</dbReference>
<evidence type="ECO:0000256" key="1">
    <source>
        <dbReference type="ARBA" id="ARBA00004245"/>
    </source>
</evidence>
<dbReference type="Gene3D" id="6.10.140.390">
    <property type="match status" value="1"/>
</dbReference>
<comment type="caution">
    <text evidence="16">The sequence shown here is derived from an EMBL/GenBank/DDBJ whole genome shotgun (WGS) entry which is preliminary data.</text>
</comment>
<dbReference type="FunFam" id="1.25.40.20:FF:000004">
    <property type="entry name" value="Phosphatase 1 regulatory subunit 12A"/>
    <property type="match status" value="1"/>
</dbReference>
<evidence type="ECO:0000256" key="7">
    <source>
        <dbReference type="ARBA" id="ARBA00023212"/>
    </source>
</evidence>
<feature type="compositionally biased region" description="Low complexity" evidence="14">
    <location>
        <begin position="922"/>
        <end position="950"/>
    </location>
</feature>
<dbReference type="InterPro" id="IPR036770">
    <property type="entry name" value="Ankyrin_rpt-contain_sf"/>
</dbReference>
<gene>
    <name evidence="16" type="ORF">BV898_13100</name>
</gene>
<evidence type="ECO:0000256" key="12">
    <source>
        <dbReference type="ARBA" id="ARBA00083252"/>
    </source>
</evidence>
<evidence type="ECO:0000256" key="10">
    <source>
        <dbReference type="ARBA" id="ARBA00065548"/>
    </source>
</evidence>
<feature type="compositionally biased region" description="Basic residues" evidence="14">
    <location>
        <begin position="837"/>
        <end position="846"/>
    </location>
</feature>
<feature type="compositionally biased region" description="Low complexity" evidence="14">
    <location>
        <begin position="366"/>
        <end position="381"/>
    </location>
</feature>
<feature type="compositionally biased region" description="Low complexity" evidence="14">
    <location>
        <begin position="525"/>
        <end position="535"/>
    </location>
</feature>
<feature type="compositionally biased region" description="Low complexity" evidence="14">
    <location>
        <begin position="727"/>
        <end position="748"/>
    </location>
</feature>
<feature type="compositionally biased region" description="Basic and acidic residues" evidence="14">
    <location>
        <begin position="1000"/>
        <end position="1014"/>
    </location>
</feature>
<evidence type="ECO:0000256" key="11">
    <source>
        <dbReference type="ARBA" id="ARBA00072757"/>
    </source>
</evidence>
<dbReference type="GO" id="GO:0005856">
    <property type="term" value="C:cytoskeleton"/>
    <property type="evidence" value="ECO:0007669"/>
    <property type="project" value="UniProtKB-SubCell"/>
</dbReference>
<dbReference type="Pfam" id="PF12796">
    <property type="entry name" value="Ank_2"/>
    <property type="match status" value="2"/>
</dbReference>
<dbReference type="GO" id="GO:0005737">
    <property type="term" value="C:cytoplasm"/>
    <property type="evidence" value="ECO:0007669"/>
    <property type="project" value="TreeGrafter"/>
</dbReference>
<accession>A0A1W0WBQ6</accession>
<feature type="compositionally biased region" description="Basic and acidic residues" evidence="14">
    <location>
        <begin position="951"/>
        <end position="991"/>
    </location>
</feature>
<dbReference type="GO" id="GO:0019901">
    <property type="term" value="F:protein kinase binding"/>
    <property type="evidence" value="ECO:0007669"/>
    <property type="project" value="InterPro"/>
</dbReference>
<dbReference type="EMBL" id="MTYJ01000140">
    <property type="protein sequence ID" value="OQV12608.1"/>
    <property type="molecule type" value="Genomic_DNA"/>
</dbReference>
<feature type="compositionally biased region" description="Basic and acidic residues" evidence="14">
    <location>
        <begin position="825"/>
        <end position="836"/>
    </location>
</feature>
<dbReference type="GO" id="GO:0019208">
    <property type="term" value="F:phosphatase regulator activity"/>
    <property type="evidence" value="ECO:0007669"/>
    <property type="project" value="TreeGrafter"/>
</dbReference>
<evidence type="ECO:0000313" key="17">
    <source>
        <dbReference type="Proteomes" id="UP000192578"/>
    </source>
</evidence>
<evidence type="ECO:0000256" key="8">
    <source>
        <dbReference type="ARBA" id="ARBA00038386"/>
    </source>
</evidence>
<evidence type="ECO:0000256" key="5">
    <source>
        <dbReference type="ARBA" id="ARBA00022737"/>
    </source>
</evidence>
<dbReference type="InterPro" id="IPR031775">
    <property type="entry name" value="PRKG1_interact"/>
</dbReference>
<feature type="compositionally biased region" description="Basic and acidic residues" evidence="14">
    <location>
        <begin position="492"/>
        <end position="502"/>
    </location>
</feature>
<dbReference type="Pfam" id="PF15898">
    <property type="entry name" value="PRKG1_interact"/>
    <property type="match status" value="1"/>
</dbReference>
<feature type="repeat" description="ANK" evidence="13">
    <location>
        <begin position="86"/>
        <end position="118"/>
    </location>
</feature>
<dbReference type="InterPro" id="IPR051226">
    <property type="entry name" value="PP1_Regulatory_Subunit"/>
</dbReference>
<feature type="compositionally biased region" description="Polar residues" evidence="14">
    <location>
        <begin position="356"/>
        <end position="365"/>
    </location>
</feature>
<sequence length="1156" mass="126201">MAPADDNSNGENLPRSTTAVVKRNEQLKRWLESDTNKEQSLPKDKKQKVLFDKRVCFLAACAANDYEEINNLLSRGAADIDACQEDGMTSLHQACIDDRIDMVKFLVQRGADINRGDNEGWTPLHATASCGYLSIAKFLIENGARVDIVNNDGELPIDIADTDEMEHLLQTEIYKKGIDIELARNEEEQIMQKDIKAWYDGESVKENVHPKTGATPLHVAAAKGYQDIMRMLLELGVDLNARDADGWTPLHAAAHWGHREGCKMLVENGCDMEIKTNMGQTVIDLCEPDLISFMEDLQKRQPTLVKEKSAQMEQQGRRHPMPIKRRISANRGLNSDKGNIHAKEVALERAQMEAQRPSSLDVNTGSSSAPAAASAATPKAAEVTSVQTGVATAYQSPYTAVRPQQATKVVQEEAKLSEAYKPISFLQPTENKKPVSPPATRVPPPVAAEKPISFLPPPVDSKPISFLTPRESPFPLTSKLPASPLASPVDSTVKEKPKEPEKFTPLSYLRTEPPKEVPPPWSQKTAPATTEPAAAVIPKIVPVSHPVTQKVSSTTTASPKPVLPTLPSFEFIDESSAAQSPSAESPRSAEGRERPPRRMVPDWPPQPQSPNTEFAAKPLLLTTHTQPVPVPSARKVSPTTAEPPSPSTAPSNNNPAPPLSRAASNHFFGSPSSESGSVDPGTATVRRSFQPPSRDDESEAQRKAHAKRIRETRRSTQGVSAEDLKAADAQAKQSASTTSAPTTTATISFPPPSAQSSKPTSSVSRDEEKENLAAKSSASIGRLTIPTSNSHVATGVADSDSHTRLRPLTIPASPDAIITLPLRKSKSDEDADDPKNTRRRRPKRRSTGVVNIDMDEDEGTESASGTDLIDVTASTKQEEPSATQNGLLQAHRTNSNGAGSQNTPTSTERSYTRSRYNDASSDRTTPLSTSTTSTTPSYRTSRASSISSLSEKGETENTEQDWKKLYEQEKAENEKLKKKLQSAEKDLEDAKSIPSSGRTPADRSSEVEKRERRALERKLAEMEEELKELETLRADNQRLKEENGALIRVITRVERASSVSKTLPGYVLRRYCRSYNGTQFTSKVCDEAYVPAEEPLWSDGLIRPENAKGLFSPPFTATAPRTGTVPAGPDTVHYHTEYHYHAAKSRSGDASEAKDD</sequence>
<dbReference type="PROSITE" id="PS50297">
    <property type="entry name" value="ANK_REP_REGION"/>
    <property type="match status" value="4"/>
</dbReference>
<feature type="region of interest" description="Disordered" evidence="14">
    <location>
        <begin position="349"/>
        <end position="381"/>
    </location>
</feature>
<feature type="compositionally biased region" description="Basic and acidic residues" evidence="14">
    <location>
        <begin position="693"/>
        <end position="702"/>
    </location>
</feature>
<evidence type="ECO:0000256" key="3">
    <source>
        <dbReference type="ARBA" id="ARBA00022490"/>
    </source>
</evidence>
<keyword evidence="7" id="KW-0206">Cytoskeleton</keyword>
<proteinExistence type="inferred from homology"/>
<reference evidence="17" key="1">
    <citation type="submission" date="2017-01" db="EMBL/GenBank/DDBJ databases">
        <title>Comparative genomics of anhydrobiosis in the tardigrade Hypsibius dujardini.</title>
        <authorList>
            <person name="Yoshida Y."/>
            <person name="Koutsovoulos G."/>
            <person name="Laetsch D."/>
            <person name="Stevens L."/>
            <person name="Kumar S."/>
            <person name="Horikawa D."/>
            <person name="Ishino K."/>
            <person name="Komine S."/>
            <person name="Tomita M."/>
            <person name="Blaxter M."/>
            <person name="Arakawa K."/>
        </authorList>
    </citation>
    <scope>NUCLEOTIDE SEQUENCE [LARGE SCALE GENOMIC DNA]</scope>
    <source>
        <strain evidence="17">Z151</strain>
    </source>
</reference>